<comment type="caution">
    <text evidence="1">The sequence shown here is derived from an EMBL/GenBank/DDBJ whole genome shotgun (WGS) entry which is preliminary data.</text>
</comment>
<name>A0ACC7NSY0_9BACL</name>
<evidence type="ECO:0000313" key="1">
    <source>
        <dbReference type="EMBL" id="MFM9327146.1"/>
    </source>
</evidence>
<dbReference type="Proteomes" id="UP001631969">
    <property type="component" value="Unassembled WGS sequence"/>
</dbReference>
<organism evidence="1 2">
    <name type="scientific">Paenibacillus mesotrionivorans</name>
    <dbReference type="NCBI Taxonomy" id="3160968"/>
    <lineage>
        <taxon>Bacteria</taxon>
        <taxon>Bacillati</taxon>
        <taxon>Bacillota</taxon>
        <taxon>Bacilli</taxon>
        <taxon>Bacillales</taxon>
        <taxon>Paenibacillaceae</taxon>
        <taxon>Paenibacillus</taxon>
    </lineage>
</organism>
<sequence length="291" mass="31966">MATIQWFPGHMTRARRQIEEKLKLIDVAIELIDARVPLSSRNPMVDTILQHKPRLVLLNKLDLADPAATADWVAFFQEKGLDALPIDAVTGSGTRDIVPRCRKLMAEKMEARQRKGMNPRAIRALIVGIPNVGKSTLINKLAGRKVAATGDKPGVTKGQQWIKMAGGELELLDTPGILWPKFEDQQVGLRLATIGSIKEEIMPADEVAFYAVRYIAEAYPGVLSERYGIGELPADLSEAETVIEVMENIGRKRGCVVSGGRVDLGKASTLILRELRAGKLGRISLERPDMA</sequence>
<keyword evidence="2" id="KW-1185">Reference proteome</keyword>
<protein>
    <submittedName>
        <fullName evidence="1">Ribosome biogenesis GTPase YlqF</fullName>
    </submittedName>
</protein>
<accession>A0ACC7NSY0</accession>
<evidence type="ECO:0000313" key="2">
    <source>
        <dbReference type="Proteomes" id="UP001631969"/>
    </source>
</evidence>
<reference evidence="1" key="1">
    <citation type="submission" date="2024-12" db="EMBL/GenBank/DDBJ databases">
        <authorList>
            <person name="Wu N."/>
        </authorList>
    </citation>
    <scope>NUCLEOTIDE SEQUENCE</scope>
    <source>
        <strain evidence="1">P15</strain>
    </source>
</reference>
<gene>
    <name evidence="1" type="primary">ylqF</name>
    <name evidence="1" type="ORF">ACI1P1_02430</name>
</gene>
<proteinExistence type="predicted"/>
<dbReference type="EMBL" id="JBJURJ010000001">
    <property type="protein sequence ID" value="MFM9327146.1"/>
    <property type="molecule type" value="Genomic_DNA"/>
</dbReference>